<dbReference type="EnsemblProtists" id="PYU1_T001512">
    <property type="protein sequence ID" value="PYU1_T001512"/>
    <property type="gene ID" value="PYU1_G001512"/>
</dbReference>
<dbReference type="STRING" id="431595.K3W971"/>
<dbReference type="VEuPathDB" id="FungiDB:PYU1_G001512"/>
<sequence length="652" mass="72706">MASSSASNAGALRQRKGKAQKQGGSAPAPLRRSESWHDVAKTHVLSRKRYSVLFGVLIGVLGVFVTTQVVYFEQPIEDMIPIPTESMNKIRDKINALEWPKRVKDDLLSSFDYRPSILADDDERPGVELRRDENLTAYSPVVLIPGFTSTGLEIWNGSECSKEYFRQRMWGTARMLQQFMMNQKCWIEHVMLNRSTGLDPDGIKLRPANGLEAADYVIGGFWVWGKVIENLADIGYDSNNMFMAAYDWRMAPSLLEVRDQYFTKLKFMIEMAKASSGGRKVVLVTHSYATQVIYYFMKWVESENGGKQGPNWVDNNVEAFINIAGPTLGTIKSISALLSGEMKDTAELGGLSKFLGFFFGPPARARLARSWPSVATMLPFGGDAIWGTRESAPDDFASRFAIPPSDASNVTFDATMIPKHVQKHGSNGGLLTFTNNTHENVTASTIHAFLGSIDKNLEGFNDWFSTGIAQDPSAAEYDAPKHWINPLESTLPRAPNMKLFCFYGVGKPVERGYVYGANDPEDDEISGDGTRTVPYILDTEYSDLPWIKTGIRYVDGDGTVPLISLGFMCARGWREDKYNPGGVNVRIREYKHNPVSIIYDPRGGPATSDHVDIMGNHELIKDLLRVAARAYDKVPERIESDIVEIAKRVKLE</sequence>
<evidence type="ECO:0000256" key="2">
    <source>
        <dbReference type="SAM" id="Phobius"/>
    </source>
</evidence>
<keyword evidence="2" id="KW-0472">Membrane</keyword>
<accession>K3W971</accession>
<dbReference type="HOGENOM" id="CLU_016065_2_0_1"/>
<dbReference type="GO" id="GO:0008374">
    <property type="term" value="F:O-acyltransferase activity"/>
    <property type="evidence" value="ECO:0007669"/>
    <property type="project" value="InterPro"/>
</dbReference>
<name>K3W971_GLOUD</name>
<dbReference type="InterPro" id="IPR003386">
    <property type="entry name" value="LACT/PDAT_acylTrfase"/>
</dbReference>
<evidence type="ECO:0000256" key="1">
    <source>
        <dbReference type="SAM" id="MobiDB-lite"/>
    </source>
</evidence>
<keyword evidence="4" id="KW-1185">Reference proteome</keyword>
<reference evidence="4" key="1">
    <citation type="journal article" date="2010" name="Genome Biol.">
        <title>Genome sequence of the necrotrophic plant pathogen Pythium ultimum reveals original pathogenicity mechanisms and effector repertoire.</title>
        <authorList>
            <person name="Levesque C.A."/>
            <person name="Brouwer H."/>
            <person name="Cano L."/>
            <person name="Hamilton J.P."/>
            <person name="Holt C."/>
            <person name="Huitema E."/>
            <person name="Raffaele S."/>
            <person name="Robideau G.P."/>
            <person name="Thines M."/>
            <person name="Win J."/>
            <person name="Zerillo M.M."/>
            <person name="Beakes G.W."/>
            <person name="Boore J.L."/>
            <person name="Busam D."/>
            <person name="Dumas B."/>
            <person name="Ferriera S."/>
            <person name="Fuerstenberg S.I."/>
            <person name="Gachon C.M."/>
            <person name="Gaulin E."/>
            <person name="Govers F."/>
            <person name="Grenville-Briggs L."/>
            <person name="Horner N."/>
            <person name="Hostetler J."/>
            <person name="Jiang R.H."/>
            <person name="Johnson J."/>
            <person name="Krajaejun T."/>
            <person name="Lin H."/>
            <person name="Meijer H.J."/>
            <person name="Moore B."/>
            <person name="Morris P."/>
            <person name="Phuntmart V."/>
            <person name="Puiu D."/>
            <person name="Shetty J."/>
            <person name="Stajich J.E."/>
            <person name="Tripathy S."/>
            <person name="Wawra S."/>
            <person name="van West P."/>
            <person name="Whitty B.R."/>
            <person name="Coutinho P.M."/>
            <person name="Henrissat B."/>
            <person name="Martin F."/>
            <person name="Thomas P.D."/>
            <person name="Tyler B.M."/>
            <person name="De Vries R.P."/>
            <person name="Kamoun S."/>
            <person name="Yandell M."/>
            <person name="Tisserat N."/>
            <person name="Buell C.R."/>
        </authorList>
    </citation>
    <scope>NUCLEOTIDE SEQUENCE</scope>
    <source>
        <strain evidence="4">DAOM:BR144</strain>
    </source>
</reference>
<dbReference type="PANTHER" id="PTHR11440">
    <property type="entry name" value="LECITHIN-CHOLESTEROL ACYLTRANSFERASE-RELATED"/>
    <property type="match status" value="1"/>
</dbReference>
<dbReference type="Gene3D" id="3.40.50.1820">
    <property type="entry name" value="alpha/beta hydrolase"/>
    <property type="match status" value="1"/>
</dbReference>
<dbReference type="eggNOG" id="KOG2369">
    <property type="taxonomic scope" value="Eukaryota"/>
</dbReference>
<dbReference type="Proteomes" id="UP000019132">
    <property type="component" value="Unassembled WGS sequence"/>
</dbReference>
<feature type="region of interest" description="Disordered" evidence="1">
    <location>
        <begin position="1"/>
        <end position="34"/>
    </location>
</feature>
<dbReference type="SUPFAM" id="SSF53474">
    <property type="entry name" value="alpha/beta-Hydrolases"/>
    <property type="match status" value="1"/>
</dbReference>
<dbReference type="OMA" id="FYFLKWV"/>
<dbReference type="GO" id="GO:0006629">
    <property type="term" value="P:lipid metabolic process"/>
    <property type="evidence" value="ECO:0007669"/>
    <property type="project" value="InterPro"/>
</dbReference>
<dbReference type="EMBL" id="GL376626">
    <property type="status" value="NOT_ANNOTATED_CDS"/>
    <property type="molecule type" value="Genomic_DNA"/>
</dbReference>
<protein>
    <recommendedName>
        <fullName evidence="5">Phospholipid:diacylglycerol acyltransferase</fullName>
    </recommendedName>
</protein>
<dbReference type="InParanoid" id="K3W971"/>
<reference evidence="4" key="2">
    <citation type="submission" date="2010-04" db="EMBL/GenBank/DDBJ databases">
        <authorList>
            <person name="Buell R."/>
            <person name="Hamilton J."/>
            <person name="Hostetler J."/>
        </authorList>
    </citation>
    <scope>NUCLEOTIDE SEQUENCE [LARGE SCALE GENOMIC DNA]</scope>
    <source>
        <strain evidence="4">DAOM:BR144</strain>
    </source>
</reference>
<dbReference type="InterPro" id="IPR029058">
    <property type="entry name" value="AB_hydrolase_fold"/>
</dbReference>
<keyword evidence="2" id="KW-1133">Transmembrane helix</keyword>
<dbReference type="AlphaFoldDB" id="K3W971"/>
<keyword evidence="2" id="KW-0812">Transmembrane</keyword>
<organism evidence="3 4">
    <name type="scientific">Globisporangium ultimum (strain ATCC 200006 / CBS 805.95 / DAOM BR144)</name>
    <name type="common">Pythium ultimum</name>
    <dbReference type="NCBI Taxonomy" id="431595"/>
    <lineage>
        <taxon>Eukaryota</taxon>
        <taxon>Sar</taxon>
        <taxon>Stramenopiles</taxon>
        <taxon>Oomycota</taxon>
        <taxon>Peronosporomycetes</taxon>
        <taxon>Pythiales</taxon>
        <taxon>Pythiaceae</taxon>
        <taxon>Globisporangium</taxon>
    </lineage>
</organism>
<feature type="transmembrane region" description="Helical" evidence="2">
    <location>
        <begin position="50"/>
        <end position="72"/>
    </location>
</feature>
<proteinExistence type="predicted"/>
<reference evidence="3" key="3">
    <citation type="submission" date="2015-02" db="UniProtKB">
        <authorList>
            <consortium name="EnsemblProtists"/>
        </authorList>
    </citation>
    <scope>IDENTIFICATION</scope>
    <source>
        <strain evidence="3">DAOM BR144</strain>
    </source>
</reference>
<evidence type="ECO:0000313" key="4">
    <source>
        <dbReference type="Proteomes" id="UP000019132"/>
    </source>
</evidence>
<dbReference type="Pfam" id="PF02450">
    <property type="entry name" value="LCAT"/>
    <property type="match status" value="1"/>
</dbReference>
<evidence type="ECO:0000313" key="3">
    <source>
        <dbReference type="EnsemblProtists" id="PYU1_T001512"/>
    </source>
</evidence>
<evidence type="ECO:0008006" key="5">
    <source>
        <dbReference type="Google" id="ProtNLM"/>
    </source>
</evidence>